<dbReference type="Proteomes" id="UP001235840">
    <property type="component" value="Unassembled WGS sequence"/>
</dbReference>
<reference evidence="1 2" key="1">
    <citation type="submission" date="2023-07" db="EMBL/GenBank/DDBJ databases">
        <title>Genomic Encyclopedia of Type Strains, Phase IV (KMG-IV): sequencing the most valuable type-strain genomes for metagenomic binning, comparative biology and taxonomic classification.</title>
        <authorList>
            <person name="Goeker M."/>
        </authorList>
    </citation>
    <scope>NUCLEOTIDE SEQUENCE [LARGE SCALE GENOMIC DNA]</scope>
    <source>
        <strain evidence="1 2">DSM 12751</strain>
    </source>
</reference>
<gene>
    <name evidence="1" type="ORF">J2S11_002482</name>
</gene>
<evidence type="ECO:0000313" key="2">
    <source>
        <dbReference type="Proteomes" id="UP001235840"/>
    </source>
</evidence>
<dbReference type="EMBL" id="JAUSTY010000009">
    <property type="protein sequence ID" value="MDQ0166578.1"/>
    <property type="molecule type" value="Genomic_DNA"/>
</dbReference>
<dbReference type="Pfam" id="PF13420">
    <property type="entry name" value="Acetyltransf_4"/>
    <property type="match status" value="1"/>
</dbReference>
<dbReference type="InterPro" id="IPR016181">
    <property type="entry name" value="Acyl_CoA_acyltransferase"/>
</dbReference>
<sequence>MYHTIVAGIVAGNAASIKLHKKFGFEYAGCLRQVGYKFDEWLDVHYYQLLLE</sequence>
<protein>
    <submittedName>
        <fullName evidence="1">L-amino acid N-acyltransferase YncA</fullName>
    </submittedName>
</protein>
<name>A0ABT9W016_9BACI</name>
<comment type="caution">
    <text evidence="1">The sequence shown here is derived from an EMBL/GenBank/DDBJ whole genome shotgun (WGS) entry which is preliminary data.</text>
</comment>
<dbReference type="RefSeq" id="WP_307394894.1">
    <property type="nucleotide sequence ID" value="NZ_BAAADK010000045.1"/>
</dbReference>
<keyword evidence="2" id="KW-1185">Reference proteome</keyword>
<proteinExistence type="predicted"/>
<dbReference type="SUPFAM" id="SSF55729">
    <property type="entry name" value="Acyl-CoA N-acyltransferases (Nat)"/>
    <property type="match status" value="1"/>
</dbReference>
<evidence type="ECO:0000313" key="1">
    <source>
        <dbReference type="EMBL" id="MDQ0166578.1"/>
    </source>
</evidence>
<dbReference type="Gene3D" id="3.40.630.30">
    <property type="match status" value="1"/>
</dbReference>
<organism evidence="1 2">
    <name type="scientific">Caldalkalibacillus horti</name>
    <dbReference type="NCBI Taxonomy" id="77523"/>
    <lineage>
        <taxon>Bacteria</taxon>
        <taxon>Bacillati</taxon>
        <taxon>Bacillota</taxon>
        <taxon>Bacilli</taxon>
        <taxon>Bacillales</taxon>
        <taxon>Bacillaceae</taxon>
        <taxon>Caldalkalibacillus</taxon>
    </lineage>
</organism>
<accession>A0ABT9W016</accession>